<dbReference type="RefSeq" id="XP_029222326.1">
    <property type="nucleotide sequence ID" value="XM_029359413.1"/>
</dbReference>
<feature type="domain" description="ARID" evidence="2">
    <location>
        <begin position="1"/>
        <end position="95"/>
    </location>
</feature>
<feature type="region of interest" description="Disordered" evidence="1">
    <location>
        <begin position="2863"/>
        <end position="2944"/>
    </location>
</feature>
<feature type="compositionally biased region" description="Basic and acidic residues" evidence="1">
    <location>
        <begin position="1659"/>
        <end position="1672"/>
    </location>
</feature>
<feature type="region of interest" description="Disordered" evidence="1">
    <location>
        <begin position="630"/>
        <end position="651"/>
    </location>
</feature>
<dbReference type="VEuPathDB" id="ToxoDB:BESB_006580"/>
<evidence type="ECO:0000256" key="1">
    <source>
        <dbReference type="SAM" id="MobiDB-lite"/>
    </source>
</evidence>
<reference evidence="3 4" key="1">
    <citation type="submission" date="2017-09" db="EMBL/GenBank/DDBJ databases">
        <title>Genome sequencing of Besnoitia besnoiti strain Bb-Ger1.</title>
        <authorList>
            <person name="Schares G."/>
            <person name="Venepally P."/>
            <person name="Lorenzi H.A."/>
        </authorList>
    </citation>
    <scope>NUCLEOTIDE SEQUENCE [LARGE SCALE GENOMIC DNA]</scope>
    <source>
        <strain evidence="3 4">Bb-Ger1</strain>
    </source>
</reference>
<feature type="region of interest" description="Disordered" evidence="1">
    <location>
        <begin position="1137"/>
        <end position="1220"/>
    </location>
</feature>
<feature type="compositionally biased region" description="Low complexity" evidence="1">
    <location>
        <begin position="1146"/>
        <end position="1171"/>
    </location>
</feature>
<gene>
    <name evidence="3" type="ORF">BESB_006580</name>
</gene>
<evidence type="ECO:0000313" key="4">
    <source>
        <dbReference type="Proteomes" id="UP000224006"/>
    </source>
</evidence>
<feature type="compositionally biased region" description="Low complexity" evidence="1">
    <location>
        <begin position="2517"/>
        <end position="2565"/>
    </location>
</feature>
<dbReference type="SMART" id="SM01014">
    <property type="entry name" value="ARID"/>
    <property type="match status" value="1"/>
</dbReference>
<feature type="compositionally biased region" description="Basic and acidic residues" evidence="1">
    <location>
        <begin position="883"/>
        <end position="907"/>
    </location>
</feature>
<feature type="compositionally biased region" description="Low complexity" evidence="1">
    <location>
        <begin position="2912"/>
        <end position="2939"/>
    </location>
</feature>
<comment type="caution">
    <text evidence="3">The sequence shown here is derived from an EMBL/GenBank/DDBJ whole genome shotgun (WGS) entry which is preliminary data.</text>
</comment>
<feature type="compositionally biased region" description="Basic and acidic residues" evidence="1">
    <location>
        <begin position="844"/>
        <end position="858"/>
    </location>
</feature>
<dbReference type="Gene3D" id="1.10.150.60">
    <property type="entry name" value="ARID DNA-binding domain"/>
    <property type="match status" value="1"/>
</dbReference>
<evidence type="ECO:0000313" key="3">
    <source>
        <dbReference type="EMBL" id="PFH38317.1"/>
    </source>
</evidence>
<feature type="compositionally biased region" description="Acidic residues" evidence="1">
    <location>
        <begin position="1704"/>
        <end position="1714"/>
    </location>
</feature>
<feature type="region of interest" description="Disordered" evidence="1">
    <location>
        <begin position="836"/>
        <end position="916"/>
    </location>
</feature>
<feature type="region of interest" description="Disordered" evidence="1">
    <location>
        <begin position="105"/>
        <end position="140"/>
    </location>
</feature>
<feature type="region of interest" description="Disordered" evidence="1">
    <location>
        <begin position="2160"/>
        <end position="2474"/>
    </location>
</feature>
<feature type="compositionally biased region" description="Low complexity" evidence="1">
    <location>
        <begin position="1195"/>
        <end position="1205"/>
    </location>
</feature>
<feature type="compositionally biased region" description="Gly residues" evidence="1">
    <location>
        <begin position="740"/>
        <end position="754"/>
    </location>
</feature>
<feature type="compositionally biased region" description="Low complexity" evidence="1">
    <location>
        <begin position="2401"/>
        <end position="2414"/>
    </location>
</feature>
<feature type="region of interest" description="Disordered" evidence="1">
    <location>
        <begin position="1607"/>
        <end position="1714"/>
    </location>
</feature>
<sequence length="3118" mass="325608">MDREQFLASLEKYHLERGHPYVPGRLLGQKVDLYEMFMAAMRQGGFPRINKNNKWGYLAKHLRLVPKDKPPSAQDLEQVKRYYVKWIRHFEGERVPQHIKKDLIPPGMELPCKRSSSSSSAHSSSHGLGPSPGARAPGGAVPGALGAVGVPGISQTPGLFFDPQNPLSAFSNSALHPSQKAFPFPLGFGGNAGVAPSSYFGVGGGPAGAAWAGGASAAPTGAETQQLVGLQPQGMLLPGTPFFPGSSPFHDEQLLALGTAGPRTRNERRLAQQFGGAGAAGAGAPGSLGPGGTVLEMSRKRSKFFLKYSPEAVAERRWKRRRREALIAQGVLPPAVDVFRLQQCLEERRFAPADFVFALNVLYHLSQPDRGISVQQHPGLIDQLSGILSEAALSARETLLRRLHPSSGSPDLPAFFLSLFDADGSPSSRLSLLHDPLRPADLLPPFPFASDAVDAAPCPPGWKDADATLHVVALVAAILSNILFETGNVNFLGGVSRQCLLDASVAAGLQIAPEAGEGDGARSNFKNDSSFWEEACLAARGASLLRTGGPAAATGVVCPGLGGRGFGLAGAGGRGLLTPAGSPGAGGSSVGPGETVVSPDGLIIACGGGNDADEEETKLAALREEERKKNLEAASGAYGEDDEDREDEGSEAEAIELEEEILLGLSDKADIAFTRQGRMFRRFPSSSASGESSSASGSLGGSGLLGASGLGAGSAVGGSGVVSSSGALGSSGLLLSLSGSGGSGSNGDGSGASGGTKTREQERLAAMVRERTLKGLSSSLLSALDCCAISAYEGERYISSVSTETAMRVLEAFLVRERKKKFKLVCSPTSAAGGAASQASLYAAEKESESERDTEKAAEQSVEMTDEDREQPTCKEGGTQEEGGARQHGEGHQTQGKEGEVERRASAEKAPLPNSRRLLLSNAKKAVAALADALAAVGAERRNAVREEGEERKEKEEEVERQVCGLLTAAAKGDVAGLLHLLIQEQLCLVGHEENRLASFFADLEGGEGTEPQGASQTRPALSLGLLAGYGAARRAVDIQAAAKEAGLMREALRQSDCESEREARGSEAVAAAVALRRETSEGGETTGEERKETQVRPVEETRSQAHESLSTEAALAETMGLDLRFPALGSCASSSAEAADSEMHPSLPSSPDDSHATGSSSSTSASPPCSQACNGEKDLTAHELHRGDGECDRASSASALSSEATGGTPAVNDEAGSAGRCGESASAAYPCPLPATASPLVHTGRAVEAALCAGEMSEAQNLLFGRPVSISAARQASSAVPLFSATVLRPRVKGEREAEGAPDRRSPSASGFSPSSFCGCAPAPGAQRQDAAEGGRDSEARGAARNRKREEGGKAGEPEKKVDEQDARRGEDDEVFAAAVRTPLLLGHLDAEKAEFAFDFAAFLSPLASRAEAANLLHSLSLAAAAASPSPSPASQDLFLQQFSDLGVLFSKSAACPIFALKKDDRSKGPNVSSKAVSHLKKKGKACVLVGAEKQSAFSVESFLRLEMRNVLHALHCVAERAAASREQRLNFYRHVSRIFQSLLFSASSSLGQAPLTWQRPHGLAAFLLALQLLILSDPQRLGKALGPIYARVVAASSLLLPQPPAEKGKRLPALAQGSSGLSCRADEEREKDRSGGRRRAEPDKVCSEMDAEGEEAETAKEADEQKEARSPAHKKRETEDDSWGAASAGSSPAEKTKRAAEEEKEEEEEDWELNTAERVRLIGWEKLKKMLDGLSPQLETAIACVKAFTALVSLLPAPPSPSLFSSSSALLYRDAPQSSWLALSFVSSVARLFRGLQEISHTRIPRVLQCAAGLHFLQAASEFASQMLLFRQTAIYAHLEIFLAVAAAILDLEVSVPSLQLPRVLTKAGLAVMYLAVDGPAEALCEVLECAAADLAGKRDDDVALSPVSLSREARRRRRRPSPAAVEAAARLFLTPLLRFLKFRLQRAVRIQSQSELADPLAPCTAMYETEANRRLVSAACASPFATVIPQSFVSSASSGSAKGGVSLDKSRGGWSYSHFIGAVDEIPEEVVTWKEKAAPPKSASSPASKGAEALLPDAKGLSPSLSRSACGQTRAERSGQFSAPSNSLQKRSNQPERRLRGGPSASLAPDAAEAPEGRKTGAGGGGRGAHGDGEEALAVEEYRRSAAAIAECFFPEFFPQDEPEPSATQKAQTDGREAAKARGRQAEGREPNSESGLPASAKDGDSSTVAERRVHQRARPNGTGVFDGEGAGVERKMDSEADIVGAHAAETPRAKAEEFASVSSPSSLVRGDSHEREDDASPTSSLRSAAERKGDDDQGSDVDMGEGDREAGAGPVPVFGQEETHGAPLPSQNRQENEQERSGGSSASFYSSSGGYYPGNPGQQGEHGSASSSSYYQQSSFSPSFSSSTPQPHAPANSSGVWQQSGSVSMPGVGGGAHQGHMYPSSSYSPPNAFSSSPHGNVPNRGDQQGQWMAMHHQQPPQQQHYSSSPYYADNYYGSSSSSSWRQQQWLQWQHEQQRAVARQVCGGAGGPPAGSAGAGDPAFGSFPSSYPQASASSSYPHSSAHMLPPNQQQPAAQQWGGNMYGGGGPWPQGGGAGSGQQRDGQFFMDGSSGAEGAGATNVHQMPGASPQQPSGSHASGAPGRAGAKEGDEAQGGRWMNFPPHMQQGGSQENMGLMGGRCSADGLPSEAQYGVQKEGAHDPSGRPFGVPPSAQPRPSSHNVPYPGDARRNGTASANLYATEMAADVSSADSVKGSSAPPQPGLQMPSAPHTERMAPHMNSQYGPPSFMSAPGGASGMGASMPPRGGAAGSVFHPCSAPFGSPHDRTGVRPVAEVYPGMSPAPHSGENPAQGNYPHFYSVYGSSHPLAAQGGDLMHALHRGDASGAKPHRPGAPGARGAGDSKDPVAPERDERDEEGGNGAPGSALEGAGADGESAHAAAKGSGRAASPASGGVSAKKKCVKKEDSRGGAADGGIGAAAIAAAIAFGDEEAKVDDDVLVGVSVLLLLASNSLTLPLLRPHLPAITELAWFKTTASGALFSVIQEMLSSFRDAPPVHLRGFRDGAAYFPSSRVKEERDESDAKASEEREQDEDRERRISDEFAKLGDSRDLLLVRKVGEAGKVLRVPETVEMRGG</sequence>
<feature type="compositionally biased region" description="Basic and acidic residues" evidence="1">
    <location>
        <begin position="1626"/>
        <end position="1649"/>
    </location>
</feature>
<feature type="region of interest" description="Disordered" evidence="1">
    <location>
        <begin position="740"/>
        <end position="761"/>
    </location>
</feature>
<dbReference type="Pfam" id="PF01388">
    <property type="entry name" value="ARID"/>
    <property type="match status" value="1"/>
</dbReference>
<dbReference type="SUPFAM" id="SSF46774">
    <property type="entry name" value="ARID-like"/>
    <property type="match status" value="1"/>
</dbReference>
<feature type="compositionally biased region" description="Basic and acidic residues" evidence="1">
    <location>
        <begin position="1331"/>
        <end position="1371"/>
    </location>
</feature>
<feature type="compositionally biased region" description="Low complexity" evidence="1">
    <location>
        <begin position="2459"/>
        <end position="2474"/>
    </location>
</feature>
<dbReference type="OrthoDB" id="338531at2759"/>
<dbReference type="Proteomes" id="UP000224006">
    <property type="component" value="Chromosome I"/>
</dbReference>
<feature type="compositionally biased region" description="Gly residues" evidence="1">
    <location>
        <begin position="2566"/>
        <end position="2582"/>
    </location>
</feature>
<dbReference type="GO" id="GO:0003677">
    <property type="term" value="F:DNA binding"/>
    <property type="evidence" value="ECO:0007669"/>
    <property type="project" value="InterPro"/>
</dbReference>
<organism evidence="3 4">
    <name type="scientific">Besnoitia besnoiti</name>
    <name type="common">Apicomplexan protozoan</name>
    <dbReference type="NCBI Taxonomy" id="94643"/>
    <lineage>
        <taxon>Eukaryota</taxon>
        <taxon>Sar</taxon>
        <taxon>Alveolata</taxon>
        <taxon>Apicomplexa</taxon>
        <taxon>Conoidasida</taxon>
        <taxon>Coccidia</taxon>
        <taxon>Eucoccidiorida</taxon>
        <taxon>Eimeriorina</taxon>
        <taxon>Sarcocystidae</taxon>
        <taxon>Besnoitia</taxon>
    </lineage>
</organism>
<feature type="compositionally biased region" description="Polar residues" evidence="1">
    <location>
        <begin position="2082"/>
        <end position="2095"/>
    </location>
</feature>
<dbReference type="GeneID" id="40305721"/>
<feature type="compositionally biased region" description="Basic and acidic residues" evidence="1">
    <location>
        <begin position="1088"/>
        <end position="1106"/>
    </location>
</feature>
<dbReference type="InterPro" id="IPR001606">
    <property type="entry name" value="ARID_dom"/>
</dbReference>
<dbReference type="STRING" id="94643.A0A2A9MQ72"/>
<keyword evidence="4" id="KW-1185">Reference proteome</keyword>
<name>A0A2A9MQ72_BESBE</name>
<dbReference type="SMART" id="SM00501">
    <property type="entry name" value="BRIGHT"/>
    <property type="match status" value="1"/>
</dbReference>
<feature type="region of interest" description="Disordered" evidence="1">
    <location>
        <begin position="2059"/>
        <end position="2135"/>
    </location>
</feature>
<evidence type="ECO:0000259" key="2">
    <source>
        <dbReference type="PROSITE" id="PS51011"/>
    </source>
</evidence>
<accession>A0A2A9MQ72</accession>
<feature type="region of interest" description="Disordered" evidence="1">
    <location>
        <begin position="3055"/>
        <end position="3082"/>
    </location>
</feature>
<feature type="compositionally biased region" description="Acidic residues" evidence="1">
    <location>
        <begin position="639"/>
        <end position="651"/>
    </location>
</feature>
<dbReference type="PROSITE" id="PS51011">
    <property type="entry name" value="ARID"/>
    <property type="match status" value="1"/>
</dbReference>
<feature type="region of interest" description="Disordered" evidence="1">
    <location>
        <begin position="2731"/>
        <end position="2762"/>
    </location>
</feature>
<feature type="compositionally biased region" description="Low complexity" evidence="1">
    <location>
        <begin position="1308"/>
        <end position="1322"/>
    </location>
</feature>
<feature type="compositionally biased region" description="Basic and acidic residues" evidence="1">
    <location>
        <begin position="2205"/>
        <end position="2216"/>
    </location>
</feature>
<dbReference type="InterPro" id="IPR036431">
    <property type="entry name" value="ARID_dom_sf"/>
</dbReference>
<feature type="compositionally biased region" description="Basic and acidic residues" evidence="1">
    <location>
        <begin position="2884"/>
        <end position="2895"/>
    </location>
</feature>
<feature type="region of interest" description="Disordered" evidence="1">
    <location>
        <begin position="1078"/>
        <end position="1113"/>
    </location>
</feature>
<feature type="compositionally biased region" description="Low complexity" evidence="1">
    <location>
        <begin position="115"/>
        <end position="140"/>
    </location>
</feature>
<feature type="region of interest" description="Disordered" evidence="1">
    <location>
        <begin position="1293"/>
        <end position="1371"/>
    </location>
</feature>
<feature type="compositionally biased region" description="Low complexity" evidence="1">
    <location>
        <begin position="2345"/>
        <end position="2391"/>
    </location>
</feature>
<feature type="compositionally biased region" description="Low complexity" evidence="1">
    <location>
        <begin position="2427"/>
        <end position="2441"/>
    </location>
</feature>
<feature type="compositionally biased region" description="Basic and acidic residues" evidence="1">
    <location>
        <begin position="1176"/>
        <end position="1194"/>
    </location>
</feature>
<dbReference type="CDD" id="cd16100">
    <property type="entry name" value="ARID"/>
    <property type="match status" value="1"/>
</dbReference>
<feature type="compositionally biased region" description="Low complexity" evidence="1">
    <location>
        <begin position="1685"/>
        <end position="1695"/>
    </location>
</feature>
<proteinExistence type="predicted"/>
<dbReference type="KEGG" id="bbes:BESB_006580"/>
<feature type="compositionally biased region" description="Basic and acidic residues" evidence="1">
    <location>
        <begin position="2176"/>
        <end position="2195"/>
    </location>
</feature>
<feature type="compositionally biased region" description="Basic and acidic residues" evidence="1">
    <location>
        <begin position="1293"/>
        <end position="1307"/>
    </location>
</feature>
<dbReference type="EMBL" id="NWUJ01000001">
    <property type="protein sequence ID" value="PFH38317.1"/>
    <property type="molecule type" value="Genomic_DNA"/>
</dbReference>
<feature type="region of interest" description="Disordered" evidence="1">
    <location>
        <begin position="2508"/>
        <end position="2716"/>
    </location>
</feature>
<protein>
    <recommendedName>
        <fullName evidence="2">ARID domain-containing protein</fullName>
    </recommendedName>
</protein>